<evidence type="ECO:0000256" key="1">
    <source>
        <dbReference type="SAM" id="MobiDB-lite"/>
    </source>
</evidence>
<protein>
    <submittedName>
        <fullName evidence="2">Uncharacterized protein</fullName>
    </submittedName>
</protein>
<dbReference type="EMBL" id="ANMG01000013">
    <property type="protein sequence ID" value="EMD28416.1"/>
    <property type="molecule type" value="Genomic_DNA"/>
</dbReference>
<feature type="region of interest" description="Disordered" evidence="1">
    <location>
        <begin position="21"/>
        <end position="45"/>
    </location>
</feature>
<gene>
    <name evidence="2" type="ORF">C791_1090</name>
</gene>
<proteinExistence type="predicted"/>
<dbReference type="PATRIC" id="fig|1238180.3.peg.1879"/>
<organism evidence="2 3">
    <name type="scientific">Amycolatopsis azurea DSM 43854</name>
    <dbReference type="NCBI Taxonomy" id="1238180"/>
    <lineage>
        <taxon>Bacteria</taxon>
        <taxon>Bacillati</taxon>
        <taxon>Actinomycetota</taxon>
        <taxon>Actinomycetes</taxon>
        <taxon>Pseudonocardiales</taxon>
        <taxon>Pseudonocardiaceae</taxon>
        <taxon>Amycolatopsis</taxon>
    </lineage>
</organism>
<name>M2QP32_9PSEU</name>
<sequence length="45" mass="5098">MIRGKIKDMVLISERPPRLTTDRCQASGKAASSSAKMALRRSRHW</sequence>
<evidence type="ECO:0000313" key="2">
    <source>
        <dbReference type="EMBL" id="EMD28416.1"/>
    </source>
</evidence>
<accession>M2QP32</accession>
<feature type="compositionally biased region" description="Low complexity" evidence="1">
    <location>
        <begin position="26"/>
        <end position="37"/>
    </location>
</feature>
<comment type="caution">
    <text evidence="2">The sequence shown here is derived from an EMBL/GenBank/DDBJ whole genome shotgun (WGS) entry which is preliminary data.</text>
</comment>
<dbReference type="Proteomes" id="UP000014137">
    <property type="component" value="Unassembled WGS sequence"/>
</dbReference>
<reference evidence="2 3" key="1">
    <citation type="submission" date="2012-10" db="EMBL/GenBank/DDBJ databases">
        <title>Genome assembly of Amycolatopsis azurea DSM 43854.</title>
        <authorList>
            <person name="Khatri I."/>
            <person name="Kaur I."/>
            <person name="Subramanian S."/>
            <person name="Mayilraj S."/>
        </authorList>
    </citation>
    <scope>NUCLEOTIDE SEQUENCE [LARGE SCALE GENOMIC DNA]</scope>
    <source>
        <strain evidence="2 3">DSM 43854</strain>
    </source>
</reference>
<evidence type="ECO:0000313" key="3">
    <source>
        <dbReference type="Proteomes" id="UP000014137"/>
    </source>
</evidence>
<dbReference type="AlphaFoldDB" id="M2QP32"/>